<dbReference type="CDD" id="cd00090">
    <property type="entry name" value="HTH_ARSR"/>
    <property type="match status" value="1"/>
</dbReference>
<dbReference type="Pfam" id="PF01022">
    <property type="entry name" value="HTH_5"/>
    <property type="match status" value="1"/>
</dbReference>
<gene>
    <name evidence="5" type="ORF">FNH13_08025</name>
</gene>
<dbReference type="KEGG" id="orz:FNH13_08025"/>
<feature type="domain" description="HTH arsR-type" evidence="4">
    <location>
        <begin position="42"/>
        <end position="131"/>
    </location>
</feature>
<dbReference type="InterPro" id="IPR001845">
    <property type="entry name" value="HTH_ArsR_DNA-bd_dom"/>
</dbReference>
<proteinExistence type="predicted"/>
<keyword evidence="6" id="KW-1185">Reference proteome</keyword>
<dbReference type="Proteomes" id="UP000315395">
    <property type="component" value="Chromosome"/>
</dbReference>
<dbReference type="InterPro" id="IPR036388">
    <property type="entry name" value="WH-like_DNA-bd_sf"/>
</dbReference>
<dbReference type="PROSITE" id="PS50987">
    <property type="entry name" value="HTH_ARSR_2"/>
    <property type="match status" value="1"/>
</dbReference>
<accession>A0A516GFJ3</accession>
<dbReference type="EMBL" id="CP041616">
    <property type="protein sequence ID" value="QDO90287.1"/>
    <property type="molecule type" value="Genomic_DNA"/>
</dbReference>
<dbReference type="PRINTS" id="PR00778">
    <property type="entry name" value="HTHARSR"/>
</dbReference>
<organism evidence="5 6">
    <name type="scientific">Ornithinimicrobium ciconiae</name>
    <dbReference type="NCBI Taxonomy" id="2594265"/>
    <lineage>
        <taxon>Bacteria</taxon>
        <taxon>Bacillati</taxon>
        <taxon>Actinomycetota</taxon>
        <taxon>Actinomycetes</taxon>
        <taxon>Micrococcales</taxon>
        <taxon>Ornithinimicrobiaceae</taxon>
        <taxon>Ornithinimicrobium</taxon>
    </lineage>
</organism>
<dbReference type="Gene3D" id="1.10.10.10">
    <property type="entry name" value="Winged helix-like DNA-binding domain superfamily/Winged helix DNA-binding domain"/>
    <property type="match status" value="1"/>
</dbReference>
<evidence type="ECO:0000313" key="5">
    <source>
        <dbReference type="EMBL" id="QDO90287.1"/>
    </source>
</evidence>
<dbReference type="SMART" id="SM00418">
    <property type="entry name" value="HTH_ARSR"/>
    <property type="match status" value="1"/>
</dbReference>
<evidence type="ECO:0000256" key="1">
    <source>
        <dbReference type="ARBA" id="ARBA00023015"/>
    </source>
</evidence>
<reference evidence="5 6" key="1">
    <citation type="submission" date="2019-07" db="EMBL/GenBank/DDBJ databases">
        <title>complete genome sequencing of Ornithinimicrobium sp. H23M54.</title>
        <authorList>
            <person name="Bae J.-W."/>
            <person name="Lee S.-Y."/>
        </authorList>
    </citation>
    <scope>NUCLEOTIDE SEQUENCE [LARGE SCALE GENOMIC DNA]</scope>
    <source>
        <strain evidence="5 6">H23M54</strain>
    </source>
</reference>
<name>A0A516GFJ3_9MICO</name>
<keyword evidence="1" id="KW-0805">Transcription regulation</keyword>
<dbReference type="OrthoDB" id="3628603at2"/>
<dbReference type="InterPro" id="IPR051081">
    <property type="entry name" value="HTH_MetalResp_TranReg"/>
</dbReference>
<protein>
    <submittedName>
        <fullName evidence="5">Helix-turn-helix transcriptional regulator</fullName>
    </submittedName>
</protein>
<dbReference type="SUPFAM" id="SSF46785">
    <property type="entry name" value="Winged helix' DNA-binding domain"/>
    <property type="match status" value="1"/>
</dbReference>
<dbReference type="GO" id="GO:0003700">
    <property type="term" value="F:DNA-binding transcription factor activity"/>
    <property type="evidence" value="ECO:0007669"/>
    <property type="project" value="InterPro"/>
</dbReference>
<dbReference type="InterPro" id="IPR011991">
    <property type="entry name" value="ArsR-like_HTH"/>
</dbReference>
<dbReference type="PANTHER" id="PTHR33154">
    <property type="entry name" value="TRANSCRIPTIONAL REGULATOR, ARSR FAMILY"/>
    <property type="match status" value="1"/>
</dbReference>
<evidence type="ECO:0000256" key="2">
    <source>
        <dbReference type="ARBA" id="ARBA00023125"/>
    </source>
</evidence>
<evidence type="ECO:0000259" key="4">
    <source>
        <dbReference type="PROSITE" id="PS50987"/>
    </source>
</evidence>
<dbReference type="InterPro" id="IPR036390">
    <property type="entry name" value="WH_DNA-bd_sf"/>
</dbReference>
<dbReference type="PANTHER" id="PTHR33154:SF18">
    <property type="entry name" value="ARSENICAL RESISTANCE OPERON REPRESSOR"/>
    <property type="match status" value="1"/>
</dbReference>
<dbReference type="NCBIfam" id="NF033788">
    <property type="entry name" value="HTH_metalloreg"/>
    <property type="match status" value="1"/>
</dbReference>
<dbReference type="GO" id="GO:0003677">
    <property type="term" value="F:DNA binding"/>
    <property type="evidence" value="ECO:0007669"/>
    <property type="project" value="UniProtKB-KW"/>
</dbReference>
<evidence type="ECO:0000256" key="3">
    <source>
        <dbReference type="ARBA" id="ARBA00023163"/>
    </source>
</evidence>
<keyword evidence="3" id="KW-0804">Transcription</keyword>
<evidence type="ECO:0000313" key="6">
    <source>
        <dbReference type="Proteomes" id="UP000315395"/>
    </source>
</evidence>
<keyword evidence="2" id="KW-0238">DNA-binding</keyword>
<dbReference type="AlphaFoldDB" id="A0A516GFJ3"/>
<sequence>MDILATSLDSCQYREVPTTSDLATGLTAAAACAAGCAPAEGLPTAQAEQLATLLKALADPVRLRLYTRIAATTGETCVCDLGDFGVSQPTVSHHLRKLREAGLIDSERRGTWVYYSVVPRALAPLTPLLNG</sequence>